<proteinExistence type="predicted"/>
<dbReference type="EMBL" id="CAJVQB010119221">
    <property type="protein sequence ID" value="CAG8853039.1"/>
    <property type="molecule type" value="Genomic_DNA"/>
</dbReference>
<feature type="non-terminal residue" evidence="2">
    <location>
        <position position="69"/>
    </location>
</feature>
<protein>
    <submittedName>
        <fullName evidence="2">22134_t:CDS:1</fullName>
    </submittedName>
</protein>
<evidence type="ECO:0000256" key="1">
    <source>
        <dbReference type="SAM" id="MobiDB-lite"/>
    </source>
</evidence>
<keyword evidence="3" id="KW-1185">Reference proteome</keyword>
<sequence>TSSGNDQHPSNALQETSDLLVLDNEQDSLDLNMNNSFTLSQNDIESVNTDTEEIEVQNSASELGNRLEN</sequence>
<feature type="region of interest" description="Disordered" evidence="1">
    <location>
        <begin position="44"/>
        <end position="69"/>
    </location>
</feature>
<evidence type="ECO:0000313" key="3">
    <source>
        <dbReference type="Proteomes" id="UP000789901"/>
    </source>
</evidence>
<accession>A0ABN7XCU9</accession>
<dbReference type="Proteomes" id="UP000789901">
    <property type="component" value="Unassembled WGS sequence"/>
</dbReference>
<organism evidence="2 3">
    <name type="scientific">Gigaspora margarita</name>
    <dbReference type="NCBI Taxonomy" id="4874"/>
    <lineage>
        <taxon>Eukaryota</taxon>
        <taxon>Fungi</taxon>
        <taxon>Fungi incertae sedis</taxon>
        <taxon>Mucoromycota</taxon>
        <taxon>Glomeromycotina</taxon>
        <taxon>Glomeromycetes</taxon>
        <taxon>Diversisporales</taxon>
        <taxon>Gigasporaceae</taxon>
        <taxon>Gigaspora</taxon>
    </lineage>
</organism>
<evidence type="ECO:0000313" key="2">
    <source>
        <dbReference type="EMBL" id="CAG8853039.1"/>
    </source>
</evidence>
<comment type="caution">
    <text evidence="2">The sequence shown here is derived from an EMBL/GenBank/DDBJ whole genome shotgun (WGS) entry which is preliminary data.</text>
</comment>
<gene>
    <name evidence="2" type="ORF">GMARGA_LOCUS41860</name>
</gene>
<feature type="non-terminal residue" evidence="2">
    <location>
        <position position="1"/>
    </location>
</feature>
<reference evidence="2 3" key="1">
    <citation type="submission" date="2021-06" db="EMBL/GenBank/DDBJ databases">
        <authorList>
            <person name="Kallberg Y."/>
            <person name="Tangrot J."/>
            <person name="Rosling A."/>
        </authorList>
    </citation>
    <scope>NUCLEOTIDE SEQUENCE [LARGE SCALE GENOMIC DNA]</scope>
    <source>
        <strain evidence="2 3">120-4 pot B 10/14</strain>
    </source>
</reference>
<name>A0ABN7XCU9_GIGMA</name>